<proteinExistence type="predicted"/>
<reference evidence="1 2" key="1">
    <citation type="submission" date="2016-10" db="EMBL/GenBank/DDBJ databases">
        <authorList>
            <person name="de Groot N.N."/>
        </authorList>
    </citation>
    <scope>NUCLEOTIDE SEQUENCE [LARGE SCALE GENOMIC DNA]</scope>
    <source>
        <strain evidence="1 2">MT12</strain>
    </source>
</reference>
<dbReference type="OrthoDB" id="8241029at2"/>
<organism evidence="1 2">
    <name type="scientific">Bradyrhizobium erythrophlei</name>
    <dbReference type="NCBI Taxonomy" id="1437360"/>
    <lineage>
        <taxon>Bacteria</taxon>
        <taxon>Pseudomonadati</taxon>
        <taxon>Pseudomonadota</taxon>
        <taxon>Alphaproteobacteria</taxon>
        <taxon>Hyphomicrobiales</taxon>
        <taxon>Nitrobacteraceae</taxon>
        <taxon>Bradyrhizobium</taxon>
    </lineage>
</organism>
<dbReference type="SUPFAM" id="SSF47336">
    <property type="entry name" value="ACP-like"/>
    <property type="match status" value="1"/>
</dbReference>
<protein>
    <submittedName>
        <fullName evidence="1">Acyl carrier protein</fullName>
    </submittedName>
</protein>
<accession>A0A1H5I606</accession>
<dbReference type="RefSeq" id="WP_092124935.1">
    <property type="nucleotide sequence ID" value="NZ_FNTH01000001.1"/>
</dbReference>
<dbReference type="InterPro" id="IPR036736">
    <property type="entry name" value="ACP-like_sf"/>
</dbReference>
<dbReference type="EMBL" id="FNTH01000001">
    <property type="protein sequence ID" value="SEE35645.1"/>
    <property type="molecule type" value="Genomic_DNA"/>
</dbReference>
<dbReference type="Proteomes" id="UP000198992">
    <property type="component" value="Unassembled WGS sequence"/>
</dbReference>
<sequence length="105" mass="11612">MSGPTTDDVRAFFGAFLNQKLEGRGRRPLRDLPDDYDLLLSGALDSLAFVEMMMAAGEHFDGEIDFENLDPERMTLIGPLCLFVSEQLTQARWRNGATGSSPPFG</sequence>
<dbReference type="AlphaFoldDB" id="A0A1H5I606"/>
<gene>
    <name evidence="1" type="ORF">SAMN05444164_7787</name>
</gene>
<evidence type="ECO:0000313" key="1">
    <source>
        <dbReference type="EMBL" id="SEE35645.1"/>
    </source>
</evidence>
<evidence type="ECO:0000313" key="2">
    <source>
        <dbReference type="Proteomes" id="UP000198992"/>
    </source>
</evidence>
<name>A0A1H5I606_9BRAD</name>
<dbReference type="Gene3D" id="1.10.1200.10">
    <property type="entry name" value="ACP-like"/>
    <property type="match status" value="1"/>
</dbReference>